<dbReference type="SUPFAM" id="SSF51735">
    <property type="entry name" value="NAD(P)-binding Rossmann-fold domains"/>
    <property type="match status" value="1"/>
</dbReference>
<comment type="caution">
    <text evidence="3">The sequence shown here is derived from an EMBL/GenBank/DDBJ whole genome shotgun (WGS) entry which is preliminary data.</text>
</comment>
<dbReference type="GO" id="GO:0008270">
    <property type="term" value="F:zinc ion binding"/>
    <property type="evidence" value="ECO:0007669"/>
    <property type="project" value="UniProtKB-KW"/>
</dbReference>
<dbReference type="InterPro" id="IPR036291">
    <property type="entry name" value="NAD(P)-bd_dom_sf"/>
</dbReference>
<keyword evidence="1" id="KW-0863">Zinc-finger</keyword>
<evidence type="ECO:0000259" key="2">
    <source>
        <dbReference type="PROSITE" id="PS50966"/>
    </source>
</evidence>
<evidence type="ECO:0000313" key="4">
    <source>
        <dbReference type="Proteomes" id="UP000886998"/>
    </source>
</evidence>
<sequence>MAVFCVSLQDFLLRKEFQSDAKLCNKTAIVTGGNTGIGKETALDLAHRAYFCFPSVDLVYWIDPANFQAKVSGENKYIIKTDVDVCSCPSGSTGAFCKHQCALMELKKMRLPNASPVTPEDKHELALLALGSKCPPKDFFCNFKHNEPCYNRI</sequence>
<evidence type="ECO:0000313" key="3">
    <source>
        <dbReference type="EMBL" id="GFY64257.1"/>
    </source>
</evidence>
<dbReference type="InterPro" id="IPR007527">
    <property type="entry name" value="Znf_SWIM"/>
</dbReference>
<keyword evidence="1" id="KW-0479">Metal-binding</keyword>
<dbReference type="Proteomes" id="UP000886998">
    <property type="component" value="Unassembled WGS sequence"/>
</dbReference>
<dbReference type="EMBL" id="BMAV01015167">
    <property type="protein sequence ID" value="GFY64257.1"/>
    <property type="molecule type" value="Genomic_DNA"/>
</dbReference>
<feature type="domain" description="SWIM-type" evidence="2">
    <location>
        <begin position="77"/>
        <end position="108"/>
    </location>
</feature>
<dbReference type="PANTHER" id="PTHR35385">
    <property type="entry name" value="PROTEIN B, PUTATIVE-RELATED-RELATED"/>
    <property type="match status" value="1"/>
</dbReference>
<protein>
    <recommendedName>
        <fullName evidence="2">SWIM-type domain-containing protein</fullName>
    </recommendedName>
</protein>
<organism evidence="3 4">
    <name type="scientific">Trichonephila inaurata madagascariensis</name>
    <dbReference type="NCBI Taxonomy" id="2747483"/>
    <lineage>
        <taxon>Eukaryota</taxon>
        <taxon>Metazoa</taxon>
        <taxon>Ecdysozoa</taxon>
        <taxon>Arthropoda</taxon>
        <taxon>Chelicerata</taxon>
        <taxon>Arachnida</taxon>
        <taxon>Araneae</taxon>
        <taxon>Araneomorphae</taxon>
        <taxon>Entelegynae</taxon>
        <taxon>Araneoidea</taxon>
        <taxon>Nephilidae</taxon>
        <taxon>Trichonephila</taxon>
        <taxon>Trichonephila inaurata</taxon>
    </lineage>
</organism>
<proteinExistence type="predicted"/>
<dbReference type="AlphaFoldDB" id="A0A8X6Y2N7"/>
<accession>A0A8X6Y2N7</accession>
<keyword evidence="1" id="KW-0862">Zinc</keyword>
<keyword evidence="4" id="KW-1185">Reference proteome</keyword>
<dbReference type="PROSITE" id="PS50966">
    <property type="entry name" value="ZF_SWIM"/>
    <property type="match status" value="1"/>
</dbReference>
<name>A0A8X6Y2N7_9ARAC</name>
<dbReference type="Gene3D" id="3.40.50.720">
    <property type="entry name" value="NAD(P)-binding Rossmann-like Domain"/>
    <property type="match status" value="1"/>
</dbReference>
<dbReference type="PANTHER" id="PTHR35385:SF2">
    <property type="entry name" value="PROTEIN B, PUTATIVE-RELATED"/>
    <property type="match status" value="1"/>
</dbReference>
<reference evidence="3" key="1">
    <citation type="submission" date="2020-08" db="EMBL/GenBank/DDBJ databases">
        <title>Multicomponent nature underlies the extraordinary mechanical properties of spider dragline silk.</title>
        <authorList>
            <person name="Kono N."/>
            <person name="Nakamura H."/>
            <person name="Mori M."/>
            <person name="Yoshida Y."/>
            <person name="Ohtoshi R."/>
            <person name="Malay A.D."/>
            <person name="Moran D.A.P."/>
            <person name="Tomita M."/>
            <person name="Numata K."/>
            <person name="Arakawa K."/>
        </authorList>
    </citation>
    <scope>NUCLEOTIDE SEQUENCE</scope>
</reference>
<dbReference type="OrthoDB" id="6434347at2759"/>
<gene>
    <name evidence="3" type="ORF">TNIN_149061</name>
</gene>
<evidence type="ECO:0000256" key="1">
    <source>
        <dbReference type="PROSITE-ProRule" id="PRU00325"/>
    </source>
</evidence>